<feature type="compositionally biased region" description="Polar residues" evidence="1">
    <location>
        <begin position="36"/>
        <end position="54"/>
    </location>
</feature>
<reference evidence="2" key="1">
    <citation type="submission" date="2021-06" db="EMBL/GenBank/DDBJ databases">
        <authorList>
            <person name="Hodson N. C."/>
            <person name="Mongue J. A."/>
            <person name="Jaron S. K."/>
        </authorList>
    </citation>
    <scope>NUCLEOTIDE SEQUENCE</scope>
</reference>
<feature type="region of interest" description="Disordered" evidence="1">
    <location>
        <begin position="23"/>
        <end position="125"/>
    </location>
</feature>
<evidence type="ECO:0000256" key="1">
    <source>
        <dbReference type="SAM" id="MobiDB-lite"/>
    </source>
</evidence>
<dbReference type="Proteomes" id="UP000708208">
    <property type="component" value="Unassembled WGS sequence"/>
</dbReference>
<feature type="compositionally biased region" description="Low complexity" evidence="1">
    <location>
        <begin position="23"/>
        <end position="35"/>
    </location>
</feature>
<proteinExistence type="predicted"/>
<feature type="compositionally biased region" description="Low complexity" evidence="1">
    <location>
        <begin position="96"/>
        <end position="108"/>
    </location>
</feature>
<evidence type="ECO:0000313" key="2">
    <source>
        <dbReference type="EMBL" id="CAG7823275.1"/>
    </source>
</evidence>
<evidence type="ECO:0000313" key="3">
    <source>
        <dbReference type="Proteomes" id="UP000708208"/>
    </source>
</evidence>
<name>A0A8J2PVL3_9HEXA</name>
<sequence length="231" mass="24148">MRSANVKPFSLKSTHFKTSILKSSNVKSSLKSDNLIPSNCLTSDSPKASSQDSKGSSEDEDGNKSGGKTSKTDVILVHVIRKKLKVKSSGQDPCQSNSASGSSDSGSDTTEGNPEHANLHDNHGLSQCHSKAIKYTTTNSFVKKNNIKNQSYHQVNGQVPINNTLSVASQGSPTNVAFIANPTNVPASTATPTIITSSNAPTISGAINPHVSSPLTSKILASALDTEEIAS</sequence>
<accession>A0A8J2PVL3</accession>
<dbReference type="AlphaFoldDB" id="A0A8J2PVL3"/>
<feature type="compositionally biased region" description="Basic and acidic residues" evidence="1">
    <location>
        <begin position="113"/>
        <end position="123"/>
    </location>
</feature>
<protein>
    <submittedName>
        <fullName evidence="2">Uncharacterized protein</fullName>
    </submittedName>
</protein>
<keyword evidence="3" id="KW-1185">Reference proteome</keyword>
<comment type="caution">
    <text evidence="2">The sequence shown here is derived from an EMBL/GenBank/DDBJ whole genome shotgun (WGS) entry which is preliminary data.</text>
</comment>
<gene>
    <name evidence="2" type="ORF">AFUS01_LOCUS33500</name>
</gene>
<organism evidence="2 3">
    <name type="scientific">Allacma fusca</name>
    <dbReference type="NCBI Taxonomy" id="39272"/>
    <lineage>
        <taxon>Eukaryota</taxon>
        <taxon>Metazoa</taxon>
        <taxon>Ecdysozoa</taxon>
        <taxon>Arthropoda</taxon>
        <taxon>Hexapoda</taxon>
        <taxon>Collembola</taxon>
        <taxon>Symphypleona</taxon>
        <taxon>Sminthuridae</taxon>
        <taxon>Allacma</taxon>
    </lineage>
</organism>
<dbReference type="EMBL" id="CAJVCH010528995">
    <property type="protein sequence ID" value="CAG7823275.1"/>
    <property type="molecule type" value="Genomic_DNA"/>
</dbReference>
<feature type="non-terminal residue" evidence="2">
    <location>
        <position position="231"/>
    </location>
</feature>